<proteinExistence type="predicted"/>
<evidence type="ECO:0000313" key="2">
    <source>
        <dbReference type="Proteomes" id="UP001364224"/>
    </source>
</evidence>
<sequence>MTGLLLNPTKADVSQGLLPHEAAMQPSARIRPSPVASPLIPPARLKRLLNGWMAAAIAYRERQAALLTLHQAGNRGLHNKRIYRGPLDDALERAARLRKRRRLKQS</sequence>
<dbReference type="RefSeq" id="WP_334482159.1">
    <property type="nucleotide sequence ID" value="NZ_JAZHRV010000001.1"/>
</dbReference>
<comment type="caution">
    <text evidence="1">The sequence shown here is derived from an EMBL/GenBank/DDBJ whole genome shotgun (WGS) entry which is preliminary data.</text>
</comment>
<keyword evidence="2" id="KW-1185">Reference proteome</keyword>
<dbReference type="Proteomes" id="UP001364224">
    <property type="component" value="Unassembled WGS sequence"/>
</dbReference>
<gene>
    <name evidence="1" type="ORF">V1286_004218</name>
</gene>
<protein>
    <submittedName>
        <fullName evidence="1">Uncharacterized protein</fullName>
    </submittedName>
</protein>
<reference evidence="1 2" key="1">
    <citation type="submission" date="2024-02" db="EMBL/GenBank/DDBJ databases">
        <title>Adaptive strategies in a cosmopolitan and abundant soil bacterium.</title>
        <authorList>
            <person name="Carini P."/>
        </authorList>
    </citation>
    <scope>NUCLEOTIDE SEQUENCE [LARGE SCALE GENOMIC DNA]</scope>
    <source>
        <strain evidence="1 2">AZCC 1608</strain>
    </source>
</reference>
<name>A0ABU8BES4_9BRAD</name>
<organism evidence="1 2">
    <name type="scientific">Bradyrhizobium algeriense</name>
    <dbReference type="NCBI Taxonomy" id="634784"/>
    <lineage>
        <taxon>Bacteria</taxon>
        <taxon>Pseudomonadati</taxon>
        <taxon>Pseudomonadota</taxon>
        <taxon>Alphaproteobacteria</taxon>
        <taxon>Hyphomicrobiales</taxon>
        <taxon>Nitrobacteraceae</taxon>
        <taxon>Bradyrhizobium</taxon>
    </lineage>
</organism>
<evidence type="ECO:0000313" key="1">
    <source>
        <dbReference type="EMBL" id="MEH2556689.1"/>
    </source>
</evidence>
<dbReference type="EMBL" id="JAZHRV010000001">
    <property type="protein sequence ID" value="MEH2556689.1"/>
    <property type="molecule type" value="Genomic_DNA"/>
</dbReference>
<accession>A0ABU8BES4</accession>